<dbReference type="RefSeq" id="WP_166535685.1">
    <property type="nucleotide sequence ID" value="NZ_JAABLM010000001.1"/>
</dbReference>
<feature type="compositionally biased region" description="Basic and acidic residues" evidence="1">
    <location>
        <begin position="291"/>
        <end position="307"/>
    </location>
</feature>
<evidence type="ECO:0000256" key="1">
    <source>
        <dbReference type="SAM" id="MobiDB-lite"/>
    </source>
</evidence>
<comment type="caution">
    <text evidence="2">The sequence shown here is derived from an EMBL/GenBank/DDBJ whole genome shotgun (WGS) entry which is preliminary data.</text>
</comment>
<protein>
    <submittedName>
        <fullName evidence="2">Uncharacterized protein</fullName>
    </submittedName>
</protein>
<reference evidence="3" key="1">
    <citation type="submission" date="2020-01" db="EMBL/GenBank/DDBJ databases">
        <title>Sphingomonas sp. strain CSW-10.</title>
        <authorList>
            <person name="Chen W.-M."/>
        </authorList>
    </citation>
    <scope>NUCLEOTIDE SEQUENCE [LARGE SCALE GENOMIC DNA]</scope>
    <source>
        <strain evidence="3">NST-5</strain>
    </source>
</reference>
<name>A0ABW9Z7N9_9FLAO</name>
<dbReference type="EMBL" id="JAABLM010000001">
    <property type="protein sequence ID" value="NBL63859.1"/>
    <property type="molecule type" value="Genomic_DNA"/>
</dbReference>
<feature type="compositionally biased region" description="Basic and acidic residues" evidence="1">
    <location>
        <begin position="321"/>
        <end position="340"/>
    </location>
</feature>
<dbReference type="Proteomes" id="UP000798602">
    <property type="component" value="Unassembled WGS sequence"/>
</dbReference>
<organism evidence="2 3">
    <name type="scientific">Flavobacterium ichthyis</name>
    <dbReference type="NCBI Taxonomy" id="2698827"/>
    <lineage>
        <taxon>Bacteria</taxon>
        <taxon>Pseudomonadati</taxon>
        <taxon>Bacteroidota</taxon>
        <taxon>Flavobacteriia</taxon>
        <taxon>Flavobacteriales</taxon>
        <taxon>Flavobacteriaceae</taxon>
        <taxon>Flavobacterium</taxon>
    </lineage>
</organism>
<proteinExistence type="predicted"/>
<feature type="compositionally biased region" description="Polar residues" evidence="1">
    <location>
        <begin position="346"/>
        <end position="355"/>
    </location>
</feature>
<sequence>MKINIKGFITSKKSELYSDCADNYAINIDHNKFSISDGVSKSFFPKIWSDILVNKYVNQKDWKDNNEFIVESQKEWQSKIDEIVNQPETKWFTKSQYNRKDPALATFVGLQFLESDQKWIAQALGDSFLFFIPKGSTEIEIKLSTKPEPIVFDNFPDYLSSIGSSHKGEKKPIKGEKIKEGTFYLMTDALAEWFLLNTEQVKQTLDNIKTQEQYVETIANERNANRLNDDDSAVLILELFDDGKKEFSYSNIEVTFLSELVKEEAEKLEESKKKEISSQDSLSVNEEENREEQLTKEENSEKEEIKQVEQSTEIKDEEIENSDKKIEEEKPLDENVKENIAEDNSPVKNDNLSEQNQKEEKSTNESNNLNEELTDDSSNLTDEKQQQEKSSVQIKEITAEPQKVKSVTDKF</sequence>
<feature type="compositionally biased region" description="Basic and acidic residues" evidence="1">
    <location>
        <begin position="402"/>
        <end position="411"/>
    </location>
</feature>
<dbReference type="InterPro" id="IPR036457">
    <property type="entry name" value="PPM-type-like_dom_sf"/>
</dbReference>
<feature type="region of interest" description="Disordered" evidence="1">
    <location>
        <begin position="269"/>
        <end position="411"/>
    </location>
</feature>
<keyword evidence="3" id="KW-1185">Reference proteome</keyword>
<gene>
    <name evidence="2" type="ORF">GV828_01450</name>
</gene>
<evidence type="ECO:0000313" key="3">
    <source>
        <dbReference type="Proteomes" id="UP000798602"/>
    </source>
</evidence>
<accession>A0ABW9Z7N9</accession>
<evidence type="ECO:0000313" key="2">
    <source>
        <dbReference type="EMBL" id="NBL63859.1"/>
    </source>
</evidence>
<dbReference type="SUPFAM" id="SSF81606">
    <property type="entry name" value="PP2C-like"/>
    <property type="match status" value="1"/>
</dbReference>